<dbReference type="GO" id="GO:0015627">
    <property type="term" value="C:type II protein secretion system complex"/>
    <property type="evidence" value="ECO:0007669"/>
    <property type="project" value="InterPro"/>
</dbReference>
<dbReference type="HOGENOM" id="CLU_091705_3_0_0"/>
<dbReference type="InterPro" id="IPR000983">
    <property type="entry name" value="Bac_GSPG_pilin"/>
</dbReference>
<keyword evidence="8" id="KW-1185">Reference proteome</keyword>
<dbReference type="KEGG" id="emi:Emin_0265"/>
<dbReference type="InterPro" id="IPR045584">
    <property type="entry name" value="Pilin-like"/>
</dbReference>
<dbReference type="PANTHER" id="PTHR30093:SF44">
    <property type="entry name" value="TYPE II SECRETION SYSTEM CORE PROTEIN G"/>
    <property type="match status" value="1"/>
</dbReference>
<dbReference type="Pfam" id="PF07963">
    <property type="entry name" value="N_methyl"/>
    <property type="match status" value="1"/>
</dbReference>
<reference evidence="7 8" key="1">
    <citation type="journal article" date="2009" name="Appl. Environ. Microbiol.">
        <title>Genomic analysis of 'Elusimicrobium minutum,' the first cultivated representative of the phylum 'Elusimicrobia' (formerly termite group 1).</title>
        <authorList>
            <person name="Herlemann D.P.R."/>
            <person name="Geissinger O."/>
            <person name="Ikeda-Ohtsubo W."/>
            <person name="Kunin V."/>
            <person name="Sun H."/>
            <person name="Lapidus A."/>
            <person name="Hugenholtz P."/>
            <person name="Brune A."/>
        </authorList>
    </citation>
    <scope>NUCLEOTIDE SEQUENCE [LARGE SCALE GENOMIC DNA]</scope>
    <source>
        <strain evidence="7 8">Pei191</strain>
    </source>
</reference>
<dbReference type="PRINTS" id="PR00813">
    <property type="entry name" value="BCTERIALGSPG"/>
</dbReference>
<gene>
    <name evidence="7" type="ordered locus">Emin_0265</name>
</gene>
<dbReference type="SUPFAM" id="SSF54523">
    <property type="entry name" value="Pili subunits"/>
    <property type="match status" value="1"/>
</dbReference>
<keyword evidence="2" id="KW-0488">Methylation</keyword>
<evidence type="ECO:0000256" key="4">
    <source>
        <dbReference type="ARBA" id="ARBA00022989"/>
    </source>
</evidence>
<evidence type="ECO:0000256" key="3">
    <source>
        <dbReference type="ARBA" id="ARBA00022692"/>
    </source>
</evidence>
<evidence type="ECO:0000256" key="6">
    <source>
        <dbReference type="SAM" id="Phobius"/>
    </source>
</evidence>
<dbReference type="NCBIfam" id="TIGR02532">
    <property type="entry name" value="IV_pilin_GFxxxE"/>
    <property type="match status" value="1"/>
</dbReference>
<dbReference type="InterPro" id="IPR012902">
    <property type="entry name" value="N_methyl_site"/>
</dbReference>
<dbReference type="RefSeq" id="WP_012414442.1">
    <property type="nucleotide sequence ID" value="NC_010644.1"/>
</dbReference>
<organism evidence="7 8">
    <name type="scientific">Elusimicrobium minutum (strain Pei191)</name>
    <dbReference type="NCBI Taxonomy" id="445932"/>
    <lineage>
        <taxon>Bacteria</taxon>
        <taxon>Pseudomonadati</taxon>
        <taxon>Elusimicrobiota</taxon>
        <taxon>Elusimicrobia</taxon>
        <taxon>Elusimicrobiales</taxon>
        <taxon>Elusimicrobiaceae</taxon>
        <taxon>Elusimicrobium</taxon>
    </lineage>
</organism>
<feature type="transmembrane region" description="Helical" evidence="6">
    <location>
        <begin position="7"/>
        <end position="29"/>
    </location>
</feature>
<evidence type="ECO:0000256" key="5">
    <source>
        <dbReference type="ARBA" id="ARBA00023136"/>
    </source>
</evidence>
<dbReference type="Proteomes" id="UP000001029">
    <property type="component" value="Chromosome"/>
</dbReference>
<keyword evidence="5 6" id="KW-0472">Membrane</keyword>
<dbReference type="GO" id="GO:0015628">
    <property type="term" value="P:protein secretion by the type II secretion system"/>
    <property type="evidence" value="ECO:0007669"/>
    <property type="project" value="InterPro"/>
</dbReference>
<dbReference type="GO" id="GO:0016020">
    <property type="term" value="C:membrane"/>
    <property type="evidence" value="ECO:0007669"/>
    <property type="project" value="UniProtKB-SubCell"/>
</dbReference>
<dbReference type="Gene3D" id="3.30.700.10">
    <property type="entry name" value="Glycoprotein, Type 4 Pilin"/>
    <property type="match status" value="1"/>
</dbReference>
<evidence type="ECO:0000256" key="2">
    <source>
        <dbReference type="ARBA" id="ARBA00022481"/>
    </source>
</evidence>
<dbReference type="PROSITE" id="PS00409">
    <property type="entry name" value="PROKAR_NTER_METHYL"/>
    <property type="match status" value="1"/>
</dbReference>
<dbReference type="STRING" id="445932.Emin_0265"/>
<evidence type="ECO:0000256" key="1">
    <source>
        <dbReference type="ARBA" id="ARBA00004167"/>
    </source>
</evidence>
<evidence type="ECO:0000313" key="7">
    <source>
        <dbReference type="EMBL" id="ACC97827.1"/>
    </source>
</evidence>
<evidence type="ECO:0000313" key="8">
    <source>
        <dbReference type="Proteomes" id="UP000001029"/>
    </source>
</evidence>
<dbReference type="PANTHER" id="PTHR30093">
    <property type="entry name" value="GENERAL SECRETION PATHWAY PROTEIN G"/>
    <property type="match status" value="1"/>
</dbReference>
<keyword evidence="3 6" id="KW-0812">Transmembrane</keyword>
<accession>B2KB68</accession>
<name>B2KB68_ELUMP</name>
<keyword evidence="4 6" id="KW-1133">Transmembrane helix</keyword>
<dbReference type="AlphaFoldDB" id="B2KB68"/>
<sequence length="166" mass="18514">MKKGFTLIELLVVVLIIGILAAIALPQYLKAVEKSRAAEAWVIIKNMHDALERTRLNSGVYANDFEVLDITFQADEDASLKHSDDVTNPIKTKTFVFHLTNECITAERVPDRTKYALRQYLTEGANALRKGTRGCVAYDDKNAEICESMAGDLSGTESGAYYYMLQ</sequence>
<comment type="subcellular location">
    <subcellularLocation>
        <location evidence="1">Membrane</location>
        <topology evidence="1">Single-pass membrane protein</topology>
    </subcellularLocation>
</comment>
<protein>
    <submittedName>
        <fullName evidence="7">PilE-like protein</fullName>
    </submittedName>
</protein>
<proteinExistence type="predicted"/>
<dbReference type="EMBL" id="CP001055">
    <property type="protein sequence ID" value="ACC97827.1"/>
    <property type="molecule type" value="Genomic_DNA"/>
</dbReference>